<dbReference type="SUPFAM" id="SSF51658">
    <property type="entry name" value="Xylose isomerase-like"/>
    <property type="match status" value="1"/>
</dbReference>
<gene>
    <name evidence="2" type="ORF">DPBNPPHM_02738</name>
</gene>
<dbReference type="OrthoDB" id="9763101at2"/>
<dbReference type="PANTHER" id="PTHR42194">
    <property type="entry name" value="UPF0276 PROTEIN HI_1600"/>
    <property type="match status" value="1"/>
</dbReference>
<sequence length="318" mass="35215">MSRSEHASLSRRQTPGLVGVGLRHPHYRDSLSGASSIDFVEIHAENFFAEGGVIPAVLEDVSQQYPISLHSTSLGLGSATGVNQNYLTRLERLVNRLNPMLVSDHASFAWGEFNGHAVHAGDLLPIEFTRRSIDVLVANIDRVQQTLGRRILLENLSAYAAYPNDIIPETEFLTTVAEKSQCGLLIDLNNCLVNAHNFADEAPLAAAQRWFDDIPPSLIGEIHLAGYTPQAKPNFVIDDHSQPVSEQCWELYHYALERTGPVTTLIEWDNNLPEWHTLLEQAETARKIMHQATGNNPITSATVSKQQEVESSEVTHAI</sequence>
<evidence type="ECO:0000313" key="3">
    <source>
        <dbReference type="Proteomes" id="UP000434580"/>
    </source>
</evidence>
<dbReference type="AlphaFoldDB" id="A0A5S9QPW2"/>
<dbReference type="NCBIfam" id="NF003818">
    <property type="entry name" value="PRK05409.1"/>
    <property type="match status" value="1"/>
</dbReference>
<accession>A0A5S9QPW2</accession>
<dbReference type="InterPro" id="IPR007801">
    <property type="entry name" value="MbnB/TglH/ChrH"/>
</dbReference>
<dbReference type="Gene3D" id="3.20.20.150">
    <property type="entry name" value="Divalent-metal-dependent TIM barrel enzymes"/>
    <property type="match status" value="1"/>
</dbReference>
<organism evidence="2 3">
    <name type="scientific">BD1-7 clade bacterium</name>
    <dbReference type="NCBI Taxonomy" id="2029982"/>
    <lineage>
        <taxon>Bacteria</taxon>
        <taxon>Pseudomonadati</taxon>
        <taxon>Pseudomonadota</taxon>
        <taxon>Gammaproteobacteria</taxon>
        <taxon>Cellvibrionales</taxon>
        <taxon>Spongiibacteraceae</taxon>
        <taxon>BD1-7 clade</taxon>
    </lineage>
</organism>
<dbReference type="InterPro" id="IPR036237">
    <property type="entry name" value="Xyl_isomerase-like_sf"/>
</dbReference>
<feature type="region of interest" description="Disordered" evidence="1">
    <location>
        <begin position="295"/>
        <end position="318"/>
    </location>
</feature>
<reference evidence="2 3" key="1">
    <citation type="submission" date="2019-11" db="EMBL/GenBank/DDBJ databases">
        <authorList>
            <person name="Holert J."/>
        </authorList>
    </citation>
    <scope>NUCLEOTIDE SEQUENCE [LARGE SCALE GENOMIC DNA]</scope>
    <source>
        <strain evidence="2">BC5_2</strain>
    </source>
</reference>
<dbReference type="Proteomes" id="UP000434580">
    <property type="component" value="Unassembled WGS sequence"/>
</dbReference>
<evidence type="ECO:0000256" key="1">
    <source>
        <dbReference type="SAM" id="MobiDB-lite"/>
    </source>
</evidence>
<proteinExistence type="predicted"/>
<dbReference type="PANTHER" id="PTHR42194:SF1">
    <property type="entry name" value="UPF0276 PROTEIN HI_1600"/>
    <property type="match status" value="1"/>
</dbReference>
<protein>
    <submittedName>
        <fullName evidence="2">Uncharacterized protein</fullName>
    </submittedName>
</protein>
<name>A0A5S9QPW2_9GAMM</name>
<dbReference type="Pfam" id="PF05114">
    <property type="entry name" value="MbnB_TglH_ChrH"/>
    <property type="match status" value="1"/>
</dbReference>
<feature type="compositionally biased region" description="Polar residues" evidence="1">
    <location>
        <begin position="295"/>
        <end position="306"/>
    </location>
</feature>
<dbReference type="EMBL" id="CACSII010000021">
    <property type="protein sequence ID" value="CAA0121298.1"/>
    <property type="molecule type" value="Genomic_DNA"/>
</dbReference>
<evidence type="ECO:0000313" key="2">
    <source>
        <dbReference type="EMBL" id="CAA0121298.1"/>
    </source>
</evidence>